<dbReference type="InterPro" id="IPR025410">
    <property type="entry name" value="Lant_dehyd"/>
</dbReference>
<dbReference type="AlphaFoldDB" id="A0A0M7BIH9"/>
<feature type="binding site" evidence="1">
    <location>
        <position position="799"/>
    </location>
    <ligand>
        <name>Zn(2+)</name>
        <dbReference type="ChEBI" id="CHEBI:29105"/>
    </ligand>
</feature>
<accession>A0A0M7BIH9</accession>
<keyword evidence="1" id="KW-0862">Zinc</keyword>
<dbReference type="Pfam" id="PF13575">
    <property type="entry name" value="DUF4135"/>
    <property type="match status" value="1"/>
</dbReference>
<dbReference type="CDD" id="cd04792">
    <property type="entry name" value="LanM-like"/>
    <property type="match status" value="1"/>
</dbReference>
<dbReference type="SUPFAM" id="SSF158745">
    <property type="entry name" value="LanC-like"/>
    <property type="match status" value="1"/>
</dbReference>
<dbReference type="PRINTS" id="PR01950">
    <property type="entry name" value="LANCSUPER"/>
</dbReference>
<dbReference type="Gene3D" id="1.50.10.20">
    <property type="match status" value="1"/>
</dbReference>
<name>A0A0M7BIH9_LACLL</name>
<feature type="domain" description="Lantibiotic biosynthesis protein dehydration" evidence="2">
    <location>
        <begin position="65"/>
        <end position="421"/>
    </location>
</feature>
<evidence type="ECO:0000256" key="1">
    <source>
        <dbReference type="PIRSR" id="PIRSR607822-1"/>
    </source>
</evidence>
<dbReference type="InterPro" id="IPR017146">
    <property type="entry name" value="Lanti_2_LanM"/>
</dbReference>
<dbReference type="InterPro" id="IPR007822">
    <property type="entry name" value="LANC-like"/>
</dbReference>
<dbReference type="EMBL" id="LN879392">
    <property type="protein sequence ID" value="CUH82812.1"/>
    <property type="molecule type" value="Genomic_DNA"/>
</dbReference>
<sequence>MISDICIKYLIILINAESRDGNLVGNNPNERYLFFEEKYSKTGIAYKKLTKKNPNIQVDLSYFVNSYTSLVRTIQEKYEKDSKILFKKGLIRDGNEKLLSITIKGDFHNGEAVAEVVTERSTVMFKPRSINNEIFFYELLTYLSTKYTTKDIFSFKELLVLDKETYGWVEFLVEEPVSSVENIYIFYERLGYILAISYMLNLSDLHFENIVCKGAVPSIVDLETLFSMSVVKQTNINDATSTINNIISNSVYSTSLLPVLGEHNLFGGDASGIMGGKFNKEELSIQNPFSDEIKLMKKYKRVEYKKHLPFVLKNGTKVYANPQNYKENLIHGFNVGYELIMNNKKDIISFVKEKGKEVNVRILARNTMEYSALIQASKSPAYSTNREYIYNKLFKFNKNLPETLIESEIIQLKKMSIPIFICKADSNIVKDPDFNNVYILHTNPLNEVSEKINNADNNDMNLQKKLIDFSIESQSRLFTDGNKFPQYRILKGDEGNLDSAIINILDIIEDNATVSAKDKSVNWMSLGISSQEIIQLESMDNDVYKGISGIGLSLIEYYEYNPNDNTKKLLDLIYQTITSSISHKMDTKIGIDYSFYNGITGEIAFLNKYNIFFNKNNVILENYFSICIERLQDNTLPTNDIIGGEAGLIIYLYELKDNNIYYQVIIDLGESLIKRIDYKMQMASYAHGNSGLMTALLYVYQISKQSKYMELFEHLWENEDKLKLQIGWKDYRKKDNTCSTYWCHGASGQAVARMQWLLINKKNRYLSIDKEQKLLGELNELINLIIQEGLTENNFCLCHGIVGNLMILNYYQTHFKKHDSHLKKIIKDNFLSVCKYGLEFGWICGLGDLFYSYGIMTGLSGILYSLIRYKKGKEELGVLSLNLN</sequence>
<dbReference type="GO" id="GO:0046872">
    <property type="term" value="F:metal ion binding"/>
    <property type="evidence" value="ECO:0007669"/>
    <property type="project" value="UniProtKB-KW"/>
</dbReference>
<proteinExistence type="predicted"/>
<dbReference type="SMART" id="SM01260">
    <property type="entry name" value="LANC_like"/>
    <property type="match status" value="1"/>
</dbReference>
<organism evidence="3">
    <name type="scientific">Lactococcus lactis subsp. lactis</name>
    <name type="common">Streptococcus lactis</name>
    <dbReference type="NCBI Taxonomy" id="1360"/>
    <lineage>
        <taxon>Bacteria</taxon>
        <taxon>Bacillati</taxon>
        <taxon>Bacillota</taxon>
        <taxon>Bacilli</taxon>
        <taxon>Lactobacillales</taxon>
        <taxon>Streptococcaceae</taxon>
        <taxon>Lactococcus</taxon>
    </lineage>
</organism>
<dbReference type="GO" id="GO:0031179">
    <property type="term" value="P:peptide modification"/>
    <property type="evidence" value="ECO:0007669"/>
    <property type="project" value="InterPro"/>
</dbReference>
<evidence type="ECO:0000313" key="3">
    <source>
        <dbReference type="EMBL" id="CUH82812.1"/>
    </source>
</evidence>
<keyword evidence="1" id="KW-0479">Metal-binding</keyword>
<feature type="binding site" evidence="1">
    <location>
        <position position="798"/>
    </location>
    <ligand>
        <name>Zn(2+)</name>
        <dbReference type="ChEBI" id="CHEBI:29105"/>
    </ligand>
</feature>
<dbReference type="PIRSF" id="PIRSF037228">
    <property type="entry name" value="Lant_mod_RumM"/>
    <property type="match status" value="1"/>
</dbReference>
<dbReference type="NCBIfam" id="TIGR03897">
    <property type="entry name" value="lanti_2_LanM"/>
    <property type="match status" value="1"/>
</dbReference>
<evidence type="ECO:0000259" key="2">
    <source>
        <dbReference type="Pfam" id="PF13575"/>
    </source>
</evidence>
<gene>
    <name evidence="3" type="primary">lmgM</name>
</gene>
<dbReference type="Pfam" id="PF05147">
    <property type="entry name" value="LANC_like"/>
    <property type="match status" value="1"/>
</dbReference>
<protein>
    <submittedName>
        <fullName evidence="3">LmgM-posttranslational modifications of prelacticin LMG</fullName>
    </submittedName>
</protein>
<feature type="binding site" evidence="1">
    <location>
        <position position="743"/>
    </location>
    <ligand>
        <name>Zn(2+)</name>
        <dbReference type="ChEBI" id="CHEBI:29105"/>
    </ligand>
</feature>
<reference evidence="3" key="1">
    <citation type="submission" date="2015-08" db="EMBL/GenBank/DDBJ databases">
        <title>Lacticin LMG produced by Lactococcus lactis subsp. lactis LMG2081.</title>
        <authorList>
            <person name="Mirkovic N."/>
            <person name="Polovic N."/>
            <person name="Jovcic B."/>
            <person name="Diep D.B."/>
            <person name="Kojic M."/>
        </authorList>
    </citation>
    <scope>NUCLEOTIDE SEQUENCE</scope>
    <source>
        <strain evidence="3">LMG2081</strain>
    </source>
</reference>